<evidence type="ECO:0000259" key="4">
    <source>
        <dbReference type="Pfam" id="PF08544"/>
    </source>
</evidence>
<dbReference type="Pfam" id="PF00288">
    <property type="entry name" value="GHMP_kinases_N"/>
    <property type="match status" value="1"/>
</dbReference>
<dbReference type="InterPro" id="IPR053442">
    <property type="entry name" value="Beta-RFA-P_synthase"/>
</dbReference>
<evidence type="ECO:0000259" key="3">
    <source>
        <dbReference type="Pfam" id="PF00288"/>
    </source>
</evidence>
<accession>A0A9E7UMN2</accession>
<name>A0A9E7UMN2_METWO</name>
<dbReference type="PANTHER" id="PTHR20861:SF6">
    <property type="entry name" value="BETA-RIBOFURANOSYLPHENOL 5'-PHOSPHATE SYNTHASE"/>
    <property type="match status" value="1"/>
</dbReference>
<feature type="domain" description="GHMP kinase C-terminal" evidence="4">
    <location>
        <begin position="231"/>
        <end position="308"/>
    </location>
</feature>
<reference evidence="5 7" key="2">
    <citation type="submission" date="2023-12" db="EMBL/GenBank/DDBJ databases">
        <title>Phenotypic and Genomic Characterization of Methanothermobacter wolfeii Strain BSEL, a CO2-Capturing Archaeon with Minimal Nutrient Requirements.</title>
        <authorList>
            <person name="Ale Enriquez F."/>
            <person name="Ahring B.K."/>
        </authorList>
    </citation>
    <scope>NUCLEOTIDE SEQUENCE [LARGE SCALE GENOMIC DNA]</scope>
    <source>
        <strain evidence="5 7">BSEL-1</strain>
    </source>
</reference>
<dbReference type="EMBL" id="CP104550">
    <property type="protein sequence ID" value="UXH31132.1"/>
    <property type="molecule type" value="Genomic_DNA"/>
</dbReference>
<reference evidence="6" key="1">
    <citation type="submission" date="2022-09" db="EMBL/GenBank/DDBJ databases">
        <title>Characterization of three MwoI isoschizomers from sequenced genome and metagenomes.</title>
        <authorList>
            <person name="Fomenkov A."/>
            <person name="Xu S.Y."/>
            <person name="Roberts R.J."/>
        </authorList>
    </citation>
    <scope>NUCLEOTIDE SEQUENCE</scope>
    <source>
        <strain evidence="6">DSM 2970</strain>
    </source>
</reference>
<sequence>MVVELIINTPSRLHLTLIDLNGERGRLDGGVGITIKEPELVIRAEESDATMVKFPHDTSEALQREYASKIGDAAERTLKYLGSDEHFLFSVEEMFPSHSGLGSGTQIALATARLIAEHHEVELNAEELARIVGRGGTSGIGVASFEYGGFIVDAGHSRKEKKDFLPSSASTASPPPVIARYEFPEDWKIIIAIPDIDRSVSGRREVNIFQEYCPLPLSEVEKLSHIILMKMMPAVLEGDIESFGESVNEIQTTGFKKIERELQDPLIDRIIDNMISAGAHGAGMSSFGPAVYAVTDENPGDVLGAAREAMPGGQAFITGGRNSGAMIGKGGIP</sequence>
<comment type="function">
    <text evidence="2">Catalyzes the condensation of 4-aminobenzoate (pABA) with 5-phospho-alpha-D-ribose 1-diphosphate (PRPP) to produce beta-ribofuranosylaminobenzene 5'-phosphate (beta-RFA-P).</text>
</comment>
<dbReference type="Pfam" id="PF08544">
    <property type="entry name" value="GHMP_kinases_C"/>
    <property type="match status" value="1"/>
</dbReference>
<comment type="subunit">
    <text evidence="2">Homodimer.</text>
</comment>
<keyword evidence="1 2" id="KW-0808">Transferase</keyword>
<keyword evidence="7" id="KW-1185">Reference proteome</keyword>
<protein>
    <recommendedName>
        <fullName evidence="2">Beta-ribofuranosylaminobenzene 5'-phosphate synthase</fullName>
        <shortName evidence="2">Beta-RFA-P synthase</shortName>
        <ecNumber evidence="2">2.4.2.54</ecNumber>
    </recommendedName>
</protein>
<organism evidence="6">
    <name type="scientific">Methanothermobacter wolfeii</name>
    <name type="common">Methanobacterium wolfei</name>
    <dbReference type="NCBI Taxonomy" id="145261"/>
    <lineage>
        <taxon>Archaea</taxon>
        <taxon>Methanobacteriati</taxon>
        <taxon>Methanobacteriota</taxon>
        <taxon>Methanomada group</taxon>
        <taxon>Methanobacteria</taxon>
        <taxon>Methanobacteriales</taxon>
        <taxon>Methanobacteriaceae</taxon>
        <taxon>Methanothermobacter</taxon>
    </lineage>
</organism>
<evidence type="ECO:0000256" key="1">
    <source>
        <dbReference type="ARBA" id="ARBA00022679"/>
    </source>
</evidence>
<dbReference type="AlphaFoldDB" id="A0A9E7UMN2"/>
<dbReference type="PANTHER" id="PTHR20861">
    <property type="entry name" value="HOMOSERINE/4-DIPHOSPHOCYTIDYL-2-C-METHYL-D-ERYTHRITOL KINASE"/>
    <property type="match status" value="1"/>
</dbReference>
<dbReference type="PIRSF" id="PIRSF004884">
    <property type="entry name" value="Sugar_kin_arch"/>
    <property type="match status" value="1"/>
</dbReference>
<comment type="pathway">
    <text evidence="2">Cofactor biosynthesis; 5,6,7,8-tetrahydromethanopterin biosynthesis.</text>
</comment>
<evidence type="ECO:0000313" key="7">
    <source>
        <dbReference type="Proteomes" id="UP001369247"/>
    </source>
</evidence>
<dbReference type="InterPro" id="IPR014721">
    <property type="entry name" value="Ribsml_uS5_D2-typ_fold_subgr"/>
</dbReference>
<dbReference type="Proteomes" id="UP001065373">
    <property type="component" value="Chromosome"/>
</dbReference>
<dbReference type="EMBL" id="JAXUHJ010000008">
    <property type="protein sequence ID" value="MEJ8542812.1"/>
    <property type="molecule type" value="Genomic_DNA"/>
</dbReference>
<dbReference type="InterPro" id="IPR006204">
    <property type="entry name" value="GHMP_kinase_N_dom"/>
</dbReference>
<evidence type="ECO:0000256" key="2">
    <source>
        <dbReference type="PIRNR" id="PIRNR004884"/>
    </source>
</evidence>
<dbReference type="NCBIfam" id="TIGR00144">
    <property type="entry name" value="beta_RFAP_syn"/>
    <property type="match status" value="1"/>
</dbReference>
<dbReference type="GO" id="GO:0005524">
    <property type="term" value="F:ATP binding"/>
    <property type="evidence" value="ECO:0007669"/>
    <property type="project" value="UniProtKB-UniRule"/>
</dbReference>
<comment type="catalytic activity">
    <reaction evidence="2">
        <text>5-phospho-alpha-D-ribose 1-diphosphate + 4-hydroxybenzoate + H(+) = 4-(beta-D-ribofuranosyl)phenol 5'-phosphate + CO2 + diphosphate</text>
        <dbReference type="Rhea" id="RHEA:48556"/>
        <dbReference type="ChEBI" id="CHEBI:15378"/>
        <dbReference type="ChEBI" id="CHEBI:16526"/>
        <dbReference type="ChEBI" id="CHEBI:17879"/>
        <dbReference type="ChEBI" id="CHEBI:33019"/>
        <dbReference type="ChEBI" id="CHEBI:58017"/>
        <dbReference type="ChEBI" id="CHEBI:82767"/>
        <dbReference type="EC" id="2.4.2.54"/>
    </reaction>
</comment>
<comment type="similarity">
    <text evidence="2">Belongs to the beta-RFA-P synthase family.</text>
</comment>
<dbReference type="InterPro" id="IPR013750">
    <property type="entry name" value="GHMP_kinase_C_dom"/>
</dbReference>
<dbReference type="InterPro" id="IPR004422">
    <property type="entry name" value="RFAP_synthase"/>
</dbReference>
<dbReference type="InterPro" id="IPR020568">
    <property type="entry name" value="Ribosomal_Su5_D2-typ_SF"/>
</dbReference>
<keyword evidence="2 6" id="KW-0328">Glycosyltransferase</keyword>
<feature type="domain" description="GHMP kinase N-terminal" evidence="3">
    <location>
        <begin position="72"/>
        <end position="149"/>
    </location>
</feature>
<evidence type="ECO:0000313" key="6">
    <source>
        <dbReference type="EMBL" id="UXH31132.1"/>
    </source>
</evidence>
<dbReference type="GO" id="GO:0043793">
    <property type="term" value="F:beta-ribofuranosylaminobenzene 5'-phosphate synthase activity"/>
    <property type="evidence" value="ECO:0007669"/>
    <property type="project" value="UniProtKB-EC"/>
</dbReference>
<dbReference type="SUPFAM" id="SSF54211">
    <property type="entry name" value="Ribosomal protein S5 domain 2-like"/>
    <property type="match status" value="1"/>
</dbReference>
<dbReference type="Gene3D" id="3.30.230.10">
    <property type="match status" value="1"/>
</dbReference>
<dbReference type="EC" id="2.4.2.54" evidence="2"/>
<proteinExistence type="inferred from homology"/>
<dbReference type="Proteomes" id="UP001369247">
    <property type="component" value="Unassembled WGS sequence"/>
</dbReference>
<evidence type="ECO:0000313" key="5">
    <source>
        <dbReference type="EMBL" id="MEJ8542812.1"/>
    </source>
</evidence>
<gene>
    <name evidence="6" type="ORF">N5910_06190</name>
    <name evidence="5" type="ORF">U2150_04840</name>
</gene>
<dbReference type="NCBIfam" id="NF040726">
    <property type="entry name" value="BetaRFA-P_synth"/>
    <property type="match status" value="1"/>
</dbReference>